<dbReference type="AGR" id="WB:WBGene00006234"/>
<evidence type="ECO:0000256" key="7">
    <source>
        <dbReference type="ARBA" id="ARBA00022989"/>
    </source>
</evidence>
<dbReference type="PhylomeDB" id="O62506"/>
<dbReference type="GO" id="GO:0005886">
    <property type="term" value="C:plasma membrane"/>
    <property type="evidence" value="ECO:0000318"/>
    <property type="project" value="GO_Central"/>
</dbReference>
<dbReference type="SUPFAM" id="SSF81321">
    <property type="entry name" value="Family A G protein-coupled receptor-like"/>
    <property type="match status" value="1"/>
</dbReference>
<evidence type="ECO:0000256" key="10">
    <source>
        <dbReference type="ARBA" id="ARBA00023170"/>
    </source>
</evidence>
<dbReference type="FunCoup" id="O62506">
    <property type="interactions" value="5"/>
</dbReference>
<comment type="subcellular location">
    <subcellularLocation>
        <location evidence="1">Cell projection</location>
        <location evidence="1">Cilium membrane</location>
        <topology evidence="1">Multi-pass membrane protein</topology>
    </subcellularLocation>
</comment>
<dbReference type="STRING" id="6239.ZK285.1.1"/>
<dbReference type="CTD" id="191280"/>
<keyword evidence="3" id="KW-0145">Chemotaxis</keyword>
<evidence type="ECO:0000256" key="9">
    <source>
        <dbReference type="ARBA" id="ARBA00023136"/>
    </source>
</evidence>
<evidence type="ECO:0000313" key="22">
    <source>
        <dbReference type="WormBase" id="ZK285.1"/>
    </source>
</evidence>
<dbReference type="PANTHER" id="PTHR22943">
    <property type="entry name" value="7-TRANSMEMBRANE DOMAIN RECEPTOR C.ELEGANS"/>
    <property type="match status" value="1"/>
</dbReference>
<dbReference type="GO" id="GO:0038022">
    <property type="term" value="F:G protein-coupled olfactory receptor activity"/>
    <property type="evidence" value="ECO:0000318"/>
    <property type="project" value="GO_Central"/>
</dbReference>
<keyword evidence="5 19" id="KW-0812">Transmembrane</keyword>
<dbReference type="GO" id="GO:0006935">
    <property type="term" value="P:chemotaxis"/>
    <property type="evidence" value="ECO:0007669"/>
    <property type="project" value="UniProtKB-KW"/>
</dbReference>
<dbReference type="InterPro" id="IPR019428">
    <property type="entry name" value="7TM_GPCR_serpentine_rcpt_Str"/>
</dbReference>
<evidence type="ECO:0000256" key="14">
    <source>
        <dbReference type="ARBA" id="ARBA00061678"/>
    </source>
</evidence>
<keyword evidence="21" id="KW-1185">Reference proteome</keyword>
<evidence type="ECO:0000256" key="17">
    <source>
        <dbReference type="ARBA" id="ARBA00078653"/>
    </source>
</evidence>
<keyword evidence="2" id="KW-1003">Cell membrane</keyword>
<name>O62506_CAEEL</name>
<dbReference type="WormBase" id="ZK285.1">
    <property type="protein sequence ID" value="CE41090"/>
    <property type="gene ID" value="WBGene00006234"/>
    <property type="gene designation" value="str-198"/>
</dbReference>
<feature type="transmembrane region" description="Helical" evidence="19">
    <location>
        <begin position="39"/>
        <end position="58"/>
    </location>
</feature>
<proteinExistence type="inferred from homology"/>
<comment type="function">
    <text evidence="13">An odorant receptor which affects chemotaxis to the volatile odorant diacetyl. Specifies AWA neuronal cell fate via the odr-7 pathway.</text>
</comment>
<dbReference type="FunFam" id="1.20.1070.10:FF:000128">
    <property type="entry name" value="Seven TM Receptor"/>
    <property type="match status" value="1"/>
</dbReference>
<evidence type="ECO:0000256" key="4">
    <source>
        <dbReference type="ARBA" id="ARBA00022606"/>
    </source>
</evidence>
<dbReference type="InParanoid" id="O62506"/>
<feature type="transmembrane region" description="Helical" evidence="19">
    <location>
        <begin position="85"/>
        <end position="109"/>
    </location>
</feature>
<comment type="similarity">
    <text evidence="14">Belongs to the nematode receptor-like protein str family.</text>
</comment>
<evidence type="ECO:0000256" key="19">
    <source>
        <dbReference type="SAM" id="Phobius"/>
    </source>
</evidence>
<protein>
    <recommendedName>
        <fullName evidence="16">Serpentine receptor class r-10</fullName>
    </recommendedName>
    <alternativeName>
        <fullName evidence="17">Odorant response abnormal protein 10</fullName>
    </alternativeName>
    <alternativeName>
        <fullName evidence="18">Olfactory receptor 10</fullName>
    </alternativeName>
</protein>
<feature type="transmembrane region" description="Helical" evidence="19">
    <location>
        <begin position="284"/>
        <end position="305"/>
    </location>
</feature>
<evidence type="ECO:0000256" key="1">
    <source>
        <dbReference type="ARBA" id="ARBA00004272"/>
    </source>
</evidence>
<evidence type="ECO:0000256" key="16">
    <source>
        <dbReference type="ARBA" id="ARBA00067967"/>
    </source>
</evidence>
<dbReference type="Pfam" id="PF10326">
    <property type="entry name" value="7TM_GPCR_Str"/>
    <property type="match status" value="1"/>
</dbReference>
<evidence type="ECO:0000256" key="5">
    <source>
        <dbReference type="ARBA" id="ARBA00022692"/>
    </source>
</evidence>
<dbReference type="EMBL" id="BX284605">
    <property type="protein sequence ID" value="CAA19568.2"/>
    <property type="molecule type" value="Genomic_DNA"/>
</dbReference>
<organism evidence="20 21">
    <name type="scientific">Caenorhabditis elegans</name>
    <dbReference type="NCBI Taxonomy" id="6239"/>
    <lineage>
        <taxon>Eukaryota</taxon>
        <taxon>Metazoa</taxon>
        <taxon>Ecdysozoa</taxon>
        <taxon>Nematoda</taxon>
        <taxon>Chromadorea</taxon>
        <taxon>Rhabditida</taxon>
        <taxon>Rhabditina</taxon>
        <taxon>Rhabditomorpha</taxon>
        <taxon>Rhabditoidea</taxon>
        <taxon>Rhabditidae</taxon>
        <taxon>Peloderinae</taxon>
        <taxon>Caenorhabditis</taxon>
    </lineage>
</organism>
<dbReference type="GeneID" id="191280"/>
<keyword evidence="4" id="KW-0716">Sensory transduction</keyword>
<dbReference type="GO" id="GO:0042048">
    <property type="term" value="P:olfactory behavior"/>
    <property type="evidence" value="ECO:0000318"/>
    <property type="project" value="GO_Central"/>
</dbReference>
<evidence type="ECO:0000256" key="13">
    <source>
        <dbReference type="ARBA" id="ARBA00054965"/>
    </source>
</evidence>
<dbReference type="PaxDb" id="6239-ZK285.1"/>
<dbReference type="RefSeq" id="NP_507035.2">
    <property type="nucleotide sequence ID" value="NM_074634.2"/>
</dbReference>
<evidence type="ECO:0000256" key="18">
    <source>
        <dbReference type="ARBA" id="ARBA00082489"/>
    </source>
</evidence>
<dbReference type="PANTHER" id="PTHR22943:SF78">
    <property type="entry name" value="SEVEN TM RECEPTOR"/>
    <property type="match status" value="1"/>
</dbReference>
<evidence type="ECO:0000256" key="6">
    <source>
        <dbReference type="ARBA" id="ARBA00022725"/>
    </source>
</evidence>
<dbReference type="PIR" id="T27819">
    <property type="entry name" value="T27819"/>
</dbReference>
<evidence type="ECO:0000256" key="3">
    <source>
        <dbReference type="ARBA" id="ARBA00022500"/>
    </source>
</evidence>
<evidence type="ECO:0000256" key="12">
    <source>
        <dbReference type="ARBA" id="ARBA00023273"/>
    </source>
</evidence>
<feature type="transmembrane region" description="Helical" evidence="19">
    <location>
        <begin position="195"/>
        <end position="220"/>
    </location>
</feature>
<dbReference type="OMA" id="FQRICAF"/>
<evidence type="ECO:0000313" key="20">
    <source>
        <dbReference type="EMBL" id="CAA19568.2"/>
    </source>
</evidence>
<evidence type="ECO:0000313" key="21">
    <source>
        <dbReference type="Proteomes" id="UP000001940"/>
    </source>
</evidence>
<dbReference type="GO" id="GO:0060170">
    <property type="term" value="C:ciliary membrane"/>
    <property type="evidence" value="ECO:0007669"/>
    <property type="project" value="UniProtKB-SubCell"/>
</dbReference>
<feature type="transmembrane region" description="Helical" evidence="19">
    <location>
        <begin position="6"/>
        <end position="27"/>
    </location>
</feature>
<evidence type="ECO:0000256" key="11">
    <source>
        <dbReference type="ARBA" id="ARBA00023180"/>
    </source>
</evidence>
<gene>
    <name evidence="20 22" type="primary">str-198</name>
    <name evidence="20" type="ORF">CELE_ZK285.1</name>
    <name evidence="22" type="ORF">ZK285.1</name>
</gene>
<dbReference type="GO" id="GO:0007186">
    <property type="term" value="P:G protein-coupled receptor signaling pathway"/>
    <property type="evidence" value="ECO:0000318"/>
    <property type="project" value="GO_Central"/>
</dbReference>
<dbReference type="HOGENOM" id="CLU_036335_2_0_1"/>
<accession>O62506</accession>
<keyword evidence="6" id="KW-0552">Olfaction</keyword>
<sequence>MQFELTFQRICAFVSVITNSLLMFLILGKSPPQLGTYKWLMLYTSLYELVYTSMNIFVEPSTGTFQSSCYMFQDMKKSMFGADGTLFFILIYCSCYGFSMSIFACHFIYRYGNVNTIFKQKYISGKKHLFLYIAPLLSGFVWGLVTWLTMHESSSKTSFLKIHFEQVLKLNIEECAYVAFWFWPVDEHGEFQPDLISFLGFGIMILILSWSFISVVYFGFNCYKYISKQMGSLSSQSQALKSLQAQLFYSLIFQTAIPCVLMYLPAGIILSVPMFNVGFNLEVPLLSITIAIYPAIDPLPTIFIIKSYRRGLIDMFRCHKKTLIVASS</sequence>
<dbReference type="UCSC" id="ZK285.1">
    <property type="organism name" value="c. elegans"/>
</dbReference>
<keyword evidence="10 20" id="KW-0675">Receptor</keyword>
<evidence type="ECO:0000256" key="8">
    <source>
        <dbReference type="ARBA" id="ARBA00023069"/>
    </source>
</evidence>
<dbReference type="eggNOG" id="ENOG502RVQ3">
    <property type="taxonomic scope" value="Eukaryota"/>
</dbReference>
<keyword evidence="11" id="KW-0325">Glycoprotein</keyword>
<keyword evidence="8" id="KW-0969">Cilium</keyword>
<keyword evidence="12" id="KW-0966">Cell projection</keyword>
<comment type="subunit">
    <text evidence="15">Interacts with odr-4.</text>
</comment>
<dbReference type="Proteomes" id="UP000001940">
    <property type="component" value="Chromosome V"/>
</dbReference>
<dbReference type="KEGG" id="cel:CELE_ZK285.1"/>
<evidence type="ECO:0000256" key="2">
    <source>
        <dbReference type="ARBA" id="ARBA00022475"/>
    </source>
</evidence>
<keyword evidence="7 19" id="KW-1133">Transmembrane helix</keyword>
<keyword evidence="9 19" id="KW-0472">Membrane</keyword>
<reference evidence="20 21" key="1">
    <citation type="journal article" date="1998" name="Science">
        <title>Genome sequence of the nematode C. elegans: a platform for investigating biology.</title>
        <authorList>
            <consortium name="The C. elegans sequencing consortium"/>
            <person name="Sulson J.E."/>
            <person name="Waterston R."/>
        </authorList>
    </citation>
    <scope>NUCLEOTIDE SEQUENCE [LARGE SCALE GENOMIC DNA]</scope>
    <source>
        <strain evidence="20 21">Bristol N2</strain>
    </source>
</reference>
<dbReference type="AlphaFoldDB" id="O62506"/>
<feature type="transmembrane region" description="Helical" evidence="19">
    <location>
        <begin position="129"/>
        <end position="150"/>
    </location>
</feature>
<feature type="transmembrane region" description="Helical" evidence="19">
    <location>
        <begin position="247"/>
        <end position="272"/>
    </location>
</feature>
<evidence type="ECO:0000256" key="15">
    <source>
        <dbReference type="ARBA" id="ARBA00064300"/>
    </source>
</evidence>
<dbReference type="Gene3D" id="1.20.1070.10">
    <property type="entry name" value="Rhodopsin 7-helix transmembrane proteins"/>
    <property type="match status" value="1"/>
</dbReference>
<dbReference type="OrthoDB" id="5807968at2759"/>